<evidence type="ECO:0008006" key="3">
    <source>
        <dbReference type="Google" id="ProtNLM"/>
    </source>
</evidence>
<reference evidence="1 2" key="1">
    <citation type="journal article" date="2025" name="Int. J. Syst. Evol. Microbiol.">
        <title>Desulfovibrio falkowii sp. nov., Porphyromonas miyakawae sp. nov., Mediterraneibacter flintii sp. nov. and Owariibacterium komagatae gen. nov., sp. nov., isolated from human faeces.</title>
        <authorList>
            <person name="Hamaguchi T."/>
            <person name="Ohara M."/>
            <person name="Hisatomi A."/>
            <person name="Sekiguchi K."/>
            <person name="Takeda J.I."/>
            <person name="Ueyama J."/>
            <person name="Ito M."/>
            <person name="Nishiwaki H."/>
            <person name="Ogi T."/>
            <person name="Hirayama M."/>
            <person name="Ohkuma M."/>
            <person name="Sakamoto M."/>
            <person name="Ohno K."/>
        </authorList>
    </citation>
    <scope>NUCLEOTIDE SEQUENCE [LARGE SCALE GENOMIC DNA]</scope>
    <source>
        <strain evidence="1 2">13CB11C</strain>
    </source>
</reference>
<dbReference type="Gene3D" id="2.180.10.10">
    <property type="entry name" value="RHS repeat-associated core"/>
    <property type="match status" value="1"/>
</dbReference>
<sequence>MTSKQTENLKTEGKSITYSYDPQRRRLQNLVVNAKVGTIMDNAYSYDAVCNVLSVISKAAFPVKDISTVIDGIRQTISKTAGSKTQKVILNNSQ</sequence>
<accession>A0ABQ0E2G6</accession>
<protein>
    <recommendedName>
        <fullName evidence="3">YD repeat-containing protein</fullName>
    </recommendedName>
</protein>
<name>A0ABQ0E2G6_9PORP</name>
<evidence type="ECO:0000313" key="2">
    <source>
        <dbReference type="Proteomes" id="UP001628220"/>
    </source>
</evidence>
<proteinExistence type="predicted"/>
<dbReference type="Proteomes" id="UP001628220">
    <property type="component" value="Unassembled WGS sequence"/>
</dbReference>
<keyword evidence="2" id="KW-1185">Reference proteome</keyword>
<gene>
    <name evidence="1" type="ORF">Tsumi_09870</name>
</gene>
<dbReference type="EMBL" id="BAAFSF010000002">
    <property type="protein sequence ID" value="GAB1251882.1"/>
    <property type="molecule type" value="Genomic_DNA"/>
</dbReference>
<comment type="caution">
    <text evidence="1">The sequence shown here is derived from an EMBL/GenBank/DDBJ whole genome shotgun (WGS) entry which is preliminary data.</text>
</comment>
<evidence type="ECO:0000313" key="1">
    <source>
        <dbReference type="EMBL" id="GAB1251882.1"/>
    </source>
</evidence>
<organism evidence="1 2">
    <name type="scientific">Porphyromonas miyakawae</name>
    <dbReference type="NCBI Taxonomy" id="3137470"/>
    <lineage>
        <taxon>Bacteria</taxon>
        <taxon>Pseudomonadati</taxon>
        <taxon>Bacteroidota</taxon>
        <taxon>Bacteroidia</taxon>
        <taxon>Bacteroidales</taxon>
        <taxon>Porphyromonadaceae</taxon>
        <taxon>Porphyromonas</taxon>
    </lineage>
</organism>